<evidence type="ECO:0000256" key="7">
    <source>
        <dbReference type="ARBA" id="ARBA00022918"/>
    </source>
</evidence>
<dbReference type="PANTHER" id="PTHR42648">
    <property type="entry name" value="TRANSPOSASE, PUTATIVE-RELATED"/>
    <property type="match status" value="1"/>
</dbReference>
<keyword evidence="8" id="KW-0808">Transferase</keyword>
<accession>A0A699QBE2</accession>
<dbReference type="EMBL" id="BKCJ010983789">
    <property type="protein sequence ID" value="GFC60016.1"/>
    <property type="molecule type" value="Genomic_DNA"/>
</dbReference>
<dbReference type="GO" id="GO:0015074">
    <property type="term" value="P:DNA integration"/>
    <property type="evidence" value="ECO:0007669"/>
    <property type="project" value="UniProtKB-KW"/>
</dbReference>
<feature type="compositionally biased region" description="Polar residues" evidence="10">
    <location>
        <begin position="196"/>
        <end position="210"/>
    </location>
</feature>
<keyword evidence="2" id="KW-0479">Metal-binding</keyword>
<evidence type="ECO:0000256" key="9">
    <source>
        <dbReference type="ARBA" id="ARBA00023172"/>
    </source>
</evidence>
<protein>
    <recommendedName>
        <fullName evidence="11">Retroviral polymerase SH3-like domain-containing protein</fullName>
    </recommendedName>
</protein>
<evidence type="ECO:0000256" key="5">
    <source>
        <dbReference type="ARBA" id="ARBA00022842"/>
    </source>
</evidence>
<dbReference type="InterPro" id="IPR039537">
    <property type="entry name" value="Retrotran_Ty1/copia-like"/>
</dbReference>
<gene>
    <name evidence="12" type="ORF">Tci_831986</name>
</gene>
<dbReference type="InterPro" id="IPR057670">
    <property type="entry name" value="SH3_retrovirus"/>
</dbReference>
<keyword evidence="6" id="KW-0229">DNA integration</keyword>
<evidence type="ECO:0000256" key="4">
    <source>
        <dbReference type="ARBA" id="ARBA00022801"/>
    </source>
</evidence>
<dbReference type="AlphaFoldDB" id="A0A699QBE2"/>
<keyword evidence="3" id="KW-0255">Endonuclease</keyword>
<feature type="region of interest" description="Disordered" evidence="10">
    <location>
        <begin position="180"/>
        <end position="210"/>
    </location>
</feature>
<evidence type="ECO:0000256" key="6">
    <source>
        <dbReference type="ARBA" id="ARBA00022908"/>
    </source>
</evidence>
<keyword evidence="8" id="KW-0239">DNA-directed DNA polymerase</keyword>
<feature type="non-terminal residue" evidence="12">
    <location>
        <position position="1"/>
    </location>
</feature>
<sequence>MLADAKLPVTFWAEAVNTACYVQNKVLVNKSQNKTPYELFNGRTPTIGFLKPFGCHVMILNTLDNLGKFEAKGDEGYFIRYSMSSKAFRVFTKRTRKVEENLHIEFLENKAIEKGAGPNWLFNIDSLTKSMNYVPMDAGTNSANLSGTKHAASQVVKKDISSLRYIALPNWVHDAFLESSSSKPQDDCSVDVPESSGISNPTATSTNPPADQLETLTVETPILTVSSLVPTACFTDSPKPSSDARLISKGVANQVETPSLDNILTLANRFEVILGVTTNSDESNGVEADVSNMETRITASPTPTLRIHKDHPKSQIIGPVDTP</sequence>
<dbReference type="InterPro" id="IPR012337">
    <property type="entry name" value="RNaseH-like_sf"/>
</dbReference>
<evidence type="ECO:0000256" key="3">
    <source>
        <dbReference type="ARBA" id="ARBA00022759"/>
    </source>
</evidence>
<dbReference type="GO" id="GO:0003887">
    <property type="term" value="F:DNA-directed DNA polymerase activity"/>
    <property type="evidence" value="ECO:0007669"/>
    <property type="project" value="UniProtKB-KW"/>
</dbReference>
<dbReference type="GO" id="GO:0016787">
    <property type="term" value="F:hydrolase activity"/>
    <property type="evidence" value="ECO:0007669"/>
    <property type="project" value="UniProtKB-KW"/>
</dbReference>
<keyword evidence="9" id="KW-0233">DNA recombination</keyword>
<keyword evidence="4" id="KW-0378">Hydrolase</keyword>
<reference evidence="12" key="1">
    <citation type="journal article" date="2019" name="Sci. Rep.">
        <title>Draft genome of Tanacetum cinerariifolium, the natural source of mosquito coil.</title>
        <authorList>
            <person name="Yamashiro T."/>
            <person name="Shiraishi A."/>
            <person name="Satake H."/>
            <person name="Nakayama K."/>
        </authorList>
    </citation>
    <scope>NUCLEOTIDE SEQUENCE</scope>
</reference>
<feature type="domain" description="Retroviral polymerase SH3-like" evidence="11">
    <location>
        <begin position="55"/>
        <end position="111"/>
    </location>
</feature>
<name>A0A699QBE2_TANCI</name>
<evidence type="ECO:0000313" key="12">
    <source>
        <dbReference type="EMBL" id="GFC60016.1"/>
    </source>
</evidence>
<keyword evidence="1" id="KW-0540">Nuclease</keyword>
<evidence type="ECO:0000259" key="11">
    <source>
        <dbReference type="Pfam" id="PF25597"/>
    </source>
</evidence>
<keyword evidence="8" id="KW-0548">Nucleotidyltransferase</keyword>
<evidence type="ECO:0000256" key="10">
    <source>
        <dbReference type="SAM" id="MobiDB-lite"/>
    </source>
</evidence>
<feature type="non-terminal residue" evidence="12">
    <location>
        <position position="323"/>
    </location>
</feature>
<dbReference type="GO" id="GO:0046872">
    <property type="term" value="F:metal ion binding"/>
    <property type="evidence" value="ECO:0007669"/>
    <property type="project" value="UniProtKB-KW"/>
</dbReference>
<dbReference type="GO" id="GO:0003964">
    <property type="term" value="F:RNA-directed DNA polymerase activity"/>
    <property type="evidence" value="ECO:0007669"/>
    <property type="project" value="UniProtKB-KW"/>
</dbReference>
<proteinExistence type="predicted"/>
<organism evidence="12">
    <name type="scientific">Tanacetum cinerariifolium</name>
    <name type="common">Dalmatian daisy</name>
    <name type="synonym">Chrysanthemum cinerariifolium</name>
    <dbReference type="NCBI Taxonomy" id="118510"/>
    <lineage>
        <taxon>Eukaryota</taxon>
        <taxon>Viridiplantae</taxon>
        <taxon>Streptophyta</taxon>
        <taxon>Embryophyta</taxon>
        <taxon>Tracheophyta</taxon>
        <taxon>Spermatophyta</taxon>
        <taxon>Magnoliopsida</taxon>
        <taxon>eudicotyledons</taxon>
        <taxon>Gunneridae</taxon>
        <taxon>Pentapetalae</taxon>
        <taxon>asterids</taxon>
        <taxon>campanulids</taxon>
        <taxon>Asterales</taxon>
        <taxon>Asteraceae</taxon>
        <taxon>Asteroideae</taxon>
        <taxon>Anthemideae</taxon>
        <taxon>Anthemidinae</taxon>
        <taxon>Tanacetum</taxon>
    </lineage>
</organism>
<dbReference type="GO" id="GO:0004519">
    <property type="term" value="F:endonuclease activity"/>
    <property type="evidence" value="ECO:0007669"/>
    <property type="project" value="UniProtKB-KW"/>
</dbReference>
<evidence type="ECO:0000256" key="1">
    <source>
        <dbReference type="ARBA" id="ARBA00022722"/>
    </source>
</evidence>
<comment type="caution">
    <text evidence="12">The sequence shown here is derived from an EMBL/GenBank/DDBJ whole genome shotgun (WGS) entry which is preliminary data.</text>
</comment>
<keyword evidence="5" id="KW-0460">Magnesium</keyword>
<feature type="region of interest" description="Disordered" evidence="10">
    <location>
        <begin position="304"/>
        <end position="323"/>
    </location>
</feature>
<evidence type="ECO:0000256" key="2">
    <source>
        <dbReference type="ARBA" id="ARBA00022723"/>
    </source>
</evidence>
<evidence type="ECO:0000256" key="8">
    <source>
        <dbReference type="ARBA" id="ARBA00022932"/>
    </source>
</evidence>
<dbReference type="SUPFAM" id="SSF53098">
    <property type="entry name" value="Ribonuclease H-like"/>
    <property type="match status" value="1"/>
</dbReference>
<dbReference type="PANTHER" id="PTHR42648:SF11">
    <property type="entry name" value="TRANSPOSON TY4-P GAG-POL POLYPROTEIN"/>
    <property type="match status" value="1"/>
</dbReference>
<dbReference type="Pfam" id="PF25597">
    <property type="entry name" value="SH3_retrovirus"/>
    <property type="match status" value="1"/>
</dbReference>
<keyword evidence="7" id="KW-0695">RNA-directed DNA polymerase</keyword>
<dbReference type="GO" id="GO:0006310">
    <property type="term" value="P:DNA recombination"/>
    <property type="evidence" value="ECO:0007669"/>
    <property type="project" value="UniProtKB-KW"/>
</dbReference>